<protein>
    <submittedName>
        <fullName evidence="2">Transcriptional regulator</fullName>
    </submittedName>
</protein>
<proteinExistence type="predicted"/>
<feature type="domain" description="HTH cro/C1-type" evidence="1">
    <location>
        <begin position="40"/>
        <end position="93"/>
    </location>
</feature>
<reference evidence="2" key="1">
    <citation type="submission" date="2021-01" db="EMBL/GenBank/DDBJ databases">
        <title>Whole genome shotgun sequence of Sphaerimonospora thailandensis NBRC 107569.</title>
        <authorList>
            <person name="Komaki H."/>
            <person name="Tamura T."/>
        </authorList>
    </citation>
    <scope>NUCLEOTIDE SEQUENCE</scope>
    <source>
        <strain evidence="2">NBRC 107569</strain>
    </source>
</reference>
<dbReference type="RefSeq" id="WP_204011515.1">
    <property type="nucleotide sequence ID" value="NZ_BOOG01000008.1"/>
</dbReference>
<dbReference type="PROSITE" id="PS50943">
    <property type="entry name" value="HTH_CROC1"/>
    <property type="match status" value="1"/>
</dbReference>
<dbReference type="SMART" id="SM00530">
    <property type="entry name" value="HTH_XRE"/>
    <property type="match status" value="1"/>
</dbReference>
<accession>A0A8J3R761</accession>
<gene>
    <name evidence="2" type="ORF">Mth01_08750</name>
</gene>
<comment type="caution">
    <text evidence="2">The sequence shown here is derived from an EMBL/GenBank/DDBJ whole genome shotgun (WGS) entry which is preliminary data.</text>
</comment>
<evidence type="ECO:0000259" key="1">
    <source>
        <dbReference type="PROSITE" id="PS50943"/>
    </source>
</evidence>
<dbReference type="CDD" id="cd00093">
    <property type="entry name" value="HTH_XRE"/>
    <property type="match status" value="1"/>
</dbReference>
<name>A0A8J3R761_9ACTN</name>
<dbReference type="Pfam" id="PF01381">
    <property type="entry name" value="HTH_3"/>
    <property type="match status" value="1"/>
</dbReference>
<organism evidence="2 3">
    <name type="scientific">Sphaerimonospora thailandensis</name>
    <dbReference type="NCBI Taxonomy" id="795644"/>
    <lineage>
        <taxon>Bacteria</taxon>
        <taxon>Bacillati</taxon>
        <taxon>Actinomycetota</taxon>
        <taxon>Actinomycetes</taxon>
        <taxon>Streptosporangiales</taxon>
        <taxon>Streptosporangiaceae</taxon>
        <taxon>Sphaerimonospora</taxon>
    </lineage>
</organism>
<dbReference type="EMBL" id="BOOG01000008">
    <property type="protein sequence ID" value="GIH68622.1"/>
    <property type="molecule type" value="Genomic_DNA"/>
</dbReference>
<keyword evidence="3" id="KW-1185">Reference proteome</keyword>
<sequence length="114" mass="12497">MTDDAVTWAELRGELVRPEDESDVAERRAELIARQRAHQLAEARRRRGLRQEDVAQAMGVSQARISQIENGVVSEVATLAAYVAALGGQLKIVADFGESLMVLDTPRASRRVIG</sequence>
<dbReference type="SUPFAM" id="SSF47413">
    <property type="entry name" value="lambda repressor-like DNA-binding domains"/>
    <property type="match status" value="1"/>
</dbReference>
<evidence type="ECO:0000313" key="3">
    <source>
        <dbReference type="Proteomes" id="UP000610966"/>
    </source>
</evidence>
<dbReference type="Proteomes" id="UP000610966">
    <property type="component" value="Unassembled WGS sequence"/>
</dbReference>
<evidence type="ECO:0000313" key="2">
    <source>
        <dbReference type="EMBL" id="GIH68622.1"/>
    </source>
</evidence>
<dbReference type="InterPro" id="IPR001387">
    <property type="entry name" value="Cro/C1-type_HTH"/>
</dbReference>
<dbReference type="Gene3D" id="1.10.260.40">
    <property type="entry name" value="lambda repressor-like DNA-binding domains"/>
    <property type="match status" value="1"/>
</dbReference>
<dbReference type="AlphaFoldDB" id="A0A8J3R761"/>
<dbReference type="InterPro" id="IPR010982">
    <property type="entry name" value="Lambda_DNA-bd_dom_sf"/>
</dbReference>
<dbReference type="GO" id="GO:0003677">
    <property type="term" value="F:DNA binding"/>
    <property type="evidence" value="ECO:0007669"/>
    <property type="project" value="InterPro"/>
</dbReference>